<organism evidence="4 5">
    <name type="scientific">Clostridium facile</name>
    <dbReference type="NCBI Taxonomy" id="2763035"/>
    <lineage>
        <taxon>Bacteria</taxon>
        <taxon>Bacillati</taxon>
        <taxon>Bacillota</taxon>
        <taxon>Clostridia</taxon>
        <taxon>Eubacteriales</taxon>
        <taxon>Clostridiaceae</taxon>
        <taxon>Clostridium</taxon>
    </lineage>
</organism>
<dbReference type="Gene3D" id="1.10.10.630">
    <property type="entry name" value="DnaD domain-like"/>
    <property type="match status" value="2"/>
</dbReference>
<evidence type="ECO:0000256" key="1">
    <source>
        <dbReference type="ARBA" id="ARBA00093462"/>
    </source>
</evidence>
<comment type="similarity">
    <text evidence="1">Belongs to the DnaB/DnaD family.</text>
</comment>
<gene>
    <name evidence="4" type="ORF">H8Z77_03955</name>
</gene>
<evidence type="ECO:0000259" key="3">
    <source>
        <dbReference type="Pfam" id="PF07261"/>
    </source>
</evidence>
<feature type="region of interest" description="Disordered" evidence="2">
    <location>
        <begin position="270"/>
        <end position="305"/>
    </location>
</feature>
<dbReference type="InterPro" id="IPR034829">
    <property type="entry name" value="DnaD-like_sf"/>
</dbReference>
<dbReference type="Proteomes" id="UP000649151">
    <property type="component" value="Unassembled WGS sequence"/>
</dbReference>
<dbReference type="InterPro" id="IPR006343">
    <property type="entry name" value="DnaB/C_C"/>
</dbReference>
<dbReference type="Pfam" id="PF07261">
    <property type="entry name" value="DnaB_2"/>
    <property type="match status" value="2"/>
</dbReference>
<evidence type="ECO:0000256" key="2">
    <source>
        <dbReference type="SAM" id="MobiDB-lite"/>
    </source>
</evidence>
<feature type="domain" description="DnaB/C C-terminal" evidence="3">
    <location>
        <begin position="115"/>
        <end position="188"/>
    </location>
</feature>
<dbReference type="PANTHER" id="PTHR37293:SF5">
    <property type="entry name" value="DNA REPLICATION PROTEIN"/>
    <property type="match status" value="1"/>
</dbReference>
<dbReference type="SUPFAM" id="SSF158499">
    <property type="entry name" value="DnaD domain-like"/>
    <property type="match status" value="2"/>
</dbReference>
<keyword evidence="5" id="KW-1185">Reference proteome</keyword>
<dbReference type="EMBL" id="JACOQK010000001">
    <property type="protein sequence ID" value="MBC5787179.1"/>
    <property type="molecule type" value="Genomic_DNA"/>
</dbReference>
<dbReference type="NCBIfam" id="TIGR01446">
    <property type="entry name" value="DnaD_dom"/>
    <property type="match status" value="2"/>
</dbReference>
<sequence>MNYQLNLNQWSGMFAVPNCAMEYIREASGNTIKVLLAILHSPSQKPTPEEIASTLSLSLEEVKDGIRYWIEKEVLTAVTPEQQPIVKISKPSATSISSKELAEQRMNNEKVRSLFETTEQIYGRPLNTTERKTLLYIYQSTLLPVDVILMIIEYCIRIDRQSIQYIMRVCQDWADQEINTHEKVEEQIRIQLEKDKGQKLICSCFGIRRKLSKKEERYVEKWLNQYQFNINMIRLAYERCVDSISELSFPYINEILTRWHKNKITTPEEATTYDSKVKSQKQEDSSSPSYDLDELAKRGMFIPEL</sequence>
<dbReference type="RefSeq" id="WP_069988891.1">
    <property type="nucleotide sequence ID" value="NZ_JACOQK010000001.1"/>
</dbReference>
<dbReference type="InterPro" id="IPR017019">
    <property type="entry name" value="DNA_replication_prd_bac"/>
</dbReference>
<name>A0ABR7IPX1_9CLOT</name>
<dbReference type="PANTHER" id="PTHR37293">
    <property type="entry name" value="PHAGE REPLICATION PROTEIN-RELATED"/>
    <property type="match status" value="1"/>
</dbReference>
<comment type="caution">
    <text evidence="4">The sequence shown here is derived from an EMBL/GenBank/DDBJ whole genome shotgun (WGS) entry which is preliminary data.</text>
</comment>
<dbReference type="PIRSF" id="PIRSF033722">
    <property type="entry name" value="DnaD_CA_C3587_prd"/>
    <property type="match status" value="1"/>
</dbReference>
<evidence type="ECO:0000313" key="5">
    <source>
        <dbReference type="Proteomes" id="UP000649151"/>
    </source>
</evidence>
<proteinExistence type="inferred from homology"/>
<feature type="compositionally biased region" description="Basic and acidic residues" evidence="2">
    <location>
        <begin position="275"/>
        <end position="284"/>
    </location>
</feature>
<protein>
    <submittedName>
        <fullName evidence="4">DnaD domain protein</fullName>
    </submittedName>
</protein>
<accession>A0ABR7IPX1</accession>
<feature type="domain" description="DnaB/C C-terminal" evidence="3">
    <location>
        <begin position="208"/>
        <end position="273"/>
    </location>
</feature>
<evidence type="ECO:0000313" key="4">
    <source>
        <dbReference type="EMBL" id="MBC5787179.1"/>
    </source>
</evidence>
<dbReference type="InterPro" id="IPR053162">
    <property type="entry name" value="DnaD"/>
</dbReference>
<reference evidence="4 5" key="1">
    <citation type="submission" date="2020-08" db="EMBL/GenBank/DDBJ databases">
        <title>Genome public.</title>
        <authorList>
            <person name="Liu C."/>
            <person name="Sun Q."/>
        </authorList>
    </citation>
    <scope>NUCLEOTIDE SEQUENCE [LARGE SCALE GENOMIC DNA]</scope>
    <source>
        <strain evidence="4 5">NSJ-27</strain>
    </source>
</reference>